<keyword evidence="3" id="KW-1185">Reference proteome</keyword>
<evidence type="ECO:0000313" key="3">
    <source>
        <dbReference type="Proteomes" id="UP001262410"/>
    </source>
</evidence>
<dbReference type="Proteomes" id="UP001262410">
    <property type="component" value="Unassembled WGS sequence"/>
</dbReference>
<evidence type="ECO:0000313" key="2">
    <source>
        <dbReference type="EMBL" id="MDR6292867.1"/>
    </source>
</evidence>
<feature type="compositionally biased region" description="Basic and acidic residues" evidence="1">
    <location>
        <begin position="1"/>
        <end position="10"/>
    </location>
</feature>
<name>A0ABU1JW67_9PROT</name>
<comment type="caution">
    <text evidence="2">The sequence shown here is derived from an EMBL/GenBank/DDBJ whole genome shotgun (WGS) entry which is preliminary data.</text>
</comment>
<evidence type="ECO:0000256" key="1">
    <source>
        <dbReference type="SAM" id="MobiDB-lite"/>
    </source>
</evidence>
<gene>
    <name evidence="2" type="ORF">E9232_005412</name>
</gene>
<protein>
    <submittedName>
        <fullName evidence="2">Uncharacterized protein</fullName>
    </submittedName>
</protein>
<proteinExistence type="predicted"/>
<dbReference type="RefSeq" id="WP_309799344.1">
    <property type="nucleotide sequence ID" value="NZ_JAVDPW010000010.1"/>
</dbReference>
<organism evidence="2 3">
    <name type="scientific">Inquilinus ginsengisoli</name>
    <dbReference type="NCBI Taxonomy" id="363840"/>
    <lineage>
        <taxon>Bacteria</taxon>
        <taxon>Pseudomonadati</taxon>
        <taxon>Pseudomonadota</taxon>
        <taxon>Alphaproteobacteria</taxon>
        <taxon>Rhodospirillales</taxon>
        <taxon>Rhodospirillaceae</taxon>
        <taxon>Inquilinus</taxon>
    </lineage>
</organism>
<dbReference type="EMBL" id="JAVDPW010000010">
    <property type="protein sequence ID" value="MDR6292867.1"/>
    <property type="molecule type" value="Genomic_DNA"/>
</dbReference>
<accession>A0ABU1JW67</accession>
<sequence>MTAKKPDDATKTANQRSGAWTDMRPLDMASKPAADNAGAPKKPKINKDDVRPPPGISPDNWDGGEPE</sequence>
<reference evidence="2 3" key="1">
    <citation type="submission" date="2023-07" db="EMBL/GenBank/DDBJ databases">
        <title>Sorghum-associated microbial communities from plants grown in Nebraska, USA.</title>
        <authorList>
            <person name="Schachtman D."/>
        </authorList>
    </citation>
    <scope>NUCLEOTIDE SEQUENCE [LARGE SCALE GENOMIC DNA]</scope>
    <source>
        <strain evidence="2 3">584</strain>
    </source>
</reference>
<feature type="region of interest" description="Disordered" evidence="1">
    <location>
        <begin position="1"/>
        <end position="67"/>
    </location>
</feature>